<evidence type="ECO:0008006" key="3">
    <source>
        <dbReference type="Google" id="ProtNLM"/>
    </source>
</evidence>
<sequence>MFGTGNKLLFVMISFIVFPANGFCSSFGFFGGHIGYMSAPSYLETAFEDSSTVSYGADGIYLFSSKDDGMSFGVSGAYSAATFDASDVDAEMDFSSFGIAPIVGAVTDSGNGQKTAWWVGYEFDSINVDLNFNDSSLSGFDFSEDTSGNAVIAGFGSVNEQSNLGFILGARYYFFDNSDSTFEVFLGAGLGF</sequence>
<dbReference type="AlphaFoldDB" id="A0A2K2HDS9"/>
<dbReference type="RefSeq" id="WP_103114180.1">
    <property type="nucleotide sequence ID" value="NZ_PPFX01000003.1"/>
</dbReference>
<dbReference type="Gene3D" id="2.40.160.20">
    <property type="match status" value="1"/>
</dbReference>
<evidence type="ECO:0000313" key="2">
    <source>
        <dbReference type="Proteomes" id="UP000236340"/>
    </source>
</evidence>
<accession>A0A2K2HDS9</accession>
<dbReference type="Proteomes" id="UP000236340">
    <property type="component" value="Unassembled WGS sequence"/>
</dbReference>
<protein>
    <recommendedName>
        <fullName evidence="3">Outer membrane protein beta-barrel domain-containing protein</fullName>
    </recommendedName>
</protein>
<dbReference type="EMBL" id="PPFX01000003">
    <property type="protein sequence ID" value="PNU21409.1"/>
    <property type="molecule type" value="Genomic_DNA"/>
</dbReference>
<evidence type="ECO:0000313" key="1">
    <source>
        <dbReference type="EMBL" id="PNU21409.1"/>
    </source>
</evidence>
<comment type="caution">
    <text evidence="1">The sequence shown here is derived from an EMBL/GenBank/DDBJ whole genome shotgun (WGS) entry which is preliminary data.</text>
</comment>
<proteinExistence type="predicted"/>
<gene>
    <name evidence="1" type="ORF">C2E25_02300</name>
</gene>
<organism evidence="1 2">
    <name type="scientific">Geothermobacter hydrogeniphilus</name>
    <dbReference type="NCBI Taxonomy" id="1969733"/>
    <lineage>
        <taxon>Bacteria</taxon>
        <taxon>Pseudomonadati</taxon>
        <taxon>Thermodesulfobacteriota</taxon>
        <taxon>Desulfuromonadia</taxon>
        <taxon>Desulfuromonadales</taxon>
        <taxon>Geothermobacteraceae</taxon>
        <taxon>Geothermobacter</taxon>
    </lineage>
</organism>
<reference evidence="1 2" key="1">
    <citation type="journal article" date="2018" name="Genome Announc.">
        <title>Genome Sequence of Geothermobacter sp. HR-1 Iron Reducer from the Loihi Seamount.</title>
        <authorList>
            <person name="Smith H."/>
            <person name="Abuyen K."/>
            <person name="Tremblay J."/>
            <person name="Savalia P."/>
            <person name="Perez-Rodriguez I."/>
            <person name="Emerson D."/>
            <person name="Tully B."/>
            <person name="Amend J."/>
        </authorList>
    </citation>
    <scope>NUCLEOTIDE SEQUENCE [LARGE SCALE GENOMIC DNA]</scope>
    <source>
        <strain evidence="1 2">HR-1</strain>
    </source>
</reference>
<name>A0A2K2HDS9_9BACT</name>